<name>A0A9Q1GLF8_9CARY</name>
<proteinExistence type="predicted"/>
<evidence type="ECO:0000313" key="1">
    <source>
        <dbReference type="EMBL" id="KAJ8422740.1"/>
    </source>
</evidence>
<comment type="caution">
    <text evidence="1">The sequence shown here is derived from an EMBL/GenBank/DDBJ whole genome shotgun (WGS) entry which is preliminary data.</text>
</comment>
<accession>A0A9Q1GLF8</accession>
<protein>
    <submittedName>
        <fullName evidence="1">Uncharacterized protein</fullName>
    </submittedName>
</protein>
<organism evidence="1 2">
    <name type="scientific">Carnegiea gigantea</name>
    <dbReference type="NCBI Taxonomy" id="171969"/>
    <lineage>
        <taxon>Eukaryota</taxon>
        <taxon>Viridiplantae</taxon>
        <taxon>Streptophyta</taxon>
        <taxon>Embryophyta</taxon>
        <taxon>Tracheophyta</taxon>
        <taxon>Spermatophyta</taxon>
        <taxon>Magnoliopsida</taxon>
        <taxon>eudicotyledons</taxon>
        <taxon>Gunneridae</taxon>
        <taxon>Pentapetalae</taxon>
        <taxon>Caryophyllales</taxon>
        <taxon>Cactineae</taxon>
        <taxon>Cactaceae</taxon>
        <taxon>Cactoideae</taxon>
        <taxon>Echinocereeae</taxon>
        <taxon>Carnegiea</taxon>
    </lineage>
</organism>
<dbReference type="EMBL" id="JAKOGI010002162">
    <property type="protein sequence ID" value="KAJ8422740.1"/>
    <property type="molecule type" value="Genomic_DNA"/>
</dbReference>
<gene>
    <name evidence="1" type="ORF">Cgig2_015548</name>
</gene>
<dbReference type="Proteomes" id="UP001153076">
    <property type="component" value="Unassembled WGS sequence"/>
</dbReference>
<keyword evidence="2" id="KW-1185">Reference proteome</keyword>
<reference evidence="1" key="1">
    <citation type="submission" date="2022-04" db="EMBL/GenBank/DDBJ databases">
        <title>Carnegiea gigantea Genome sequencing and assembly v2.</title>
        <authorList>
            <person name="Copetti D."/>
            <person name="Sanderson M.J."/>
            <person name="Burquez A."/>
            <person name="Wojciechowski M.F."/>
        </authorList>
    </citation>
    <scope>NUCLEOTIDE SEQUENCE</scope>
    <source>
        <strain evidence="1">SGP5-SGP5p</strain>
        <tissue evidence="1">Aerial part</tissue>
    </source>
</reference>
<sequence length="245" mass="27786">MSTGLEEVWENLTLTEEEEKVLIVDDDEDTANDEQITLCLLGRLYIDLSFNARAMKTVMRNVWQPLLYFFNPSDKKYVLNEGPSACDDHLLLLKQMTGLEIPSEVVFTTAHFWVKAYKVLGKKQISSFAKVLASNIDELARARLVLDNPTFVKQNEAPLTKSDNTSPAHMITEPGEILEMGAEAFKRKQSDIPFLKATDCKIRIIKKNSDAPSSLNILVEKWKTWELINDLSTQSTLPWLGGKHQ</sequence>
<dbReference type="AlphaFoldDB" id="A0A9Q1GLF8"/>
<evidence type="ECO:0000313" key="2">
    <source>
        <dbReference type="Proteomes" id="UP001153076"/>
    </source>
</evidence>
<dbReference type="OrthoDB" id="1750606at2759"/>